<dbReference type="PANTHER" id="PTHR33408">
    <property type="entry name" value="TRANSPOSASE"/>
    <property type="match status" value="1"/>
</dbReference>
<evidence type="ECO:0000313" key="3">
    <source>
        <dbReference type="EMBL" id="GLB29802.1"/>
    </source>
</evidence>
<comment type="caution">
    <text evidence="3">The sequence shown here is derived from an EMBL/GenBank/DDBJ whole genome shotgun (WGS) entry which is preliminary data.</text>
</comment>
<evidence type="ECO:0000259" key="2">
    <source>
        <dbReference type="Pfam" id="PF05598"/>
    </source>
</evidence>
<sequence length="587" mass="66617">MPYIKGADRNQITLMPDCMEDYISAENPVRVIDAFVEQLNIAPLGFKTEPAVEGRPGYDPRDMIKLYIYGYLNKIRSSRRLQTEAGRNVELMWLLGKLVPDFRCIADFRKDNANAIKGVFREFVKLCNKADLLSKEAVVIDGSKFRAVNSDNNCYVKSNVEKLIAQADDKIAKYMAELDAADKTERRSGELTSENIGEVLNYLAKRKIQLENALSELNENGLNHVCTTDRESRLMKTRDGCKPSFNVQTAVEPNNHIIVNFDVTSDCADWGLLESGISGAKDVLGVETLEGIADKGYGNDEEILKCLLNGDTPTIYLNKNQNCRTFKFAKMDDEITSEMLVSNDYETLKKCIATGVLPDILKRSDVTFEIVPTATPQQFLDKETGEIVSYEQVKAKGGTEREKLKLRLETPVQSYFERNLTSDTVICPMGQTLFYAGIGWPNGKANSGKRRYHRASVCAKCRNKCTVGKQRIVSFKADETRKYTDFYDKCGTGRITRRKERRFIPIDVPKHEVVVMKYYPNQRKLRIRNQIVEHPYGTVKRWNDGYYLLVKGRVKAAAELALSFLGYNFKRVLNLLGTKKMLEMITA</sequence>
<dbReference type="EMBL" id="BRPJ01000031">
    <property type="protein sequence ID" value="GLB29802.1"/>
    <property type="molecule type" value="Genomic_DNA"/>
</dbReference>
<dbReference type="Pfam" id="PF05598">
    <property type="entry name" value="DUF772"/>
    <property type="match status" value="1"/>
</dbReference>
<proteinExistence type="predicted"/>
<name>A0ABQ5M4R1_9FIRM</name>
<feature type="domain" description="Transposase InsH N-terminal" evidence="2">
    <location>
        <begin position="19"/>
        <end position="110"/>
    </location>
</feature>
<feature type="coiled-coil region" evidence="1">
    <location>
        <begin position="157"/>
        <end position="220"/>
    </location>
</feature>
<protein>
    <submittedName>
        <fullName evidence="3">DDE transposase</fullName>
    </submittedName>
</protein>
<evidence type="ECO:0000313" key="4">
    <source>
        <dbReference type="Proteomes" id="UP001419084"/>
    </source>
</evidence>
<reference evidence="3 4" key="1">
    <citation type="journal article" date="2024" name="Int. J. Syst. Evol. Microbiol.">
        <title>Lacrimispora brassicae sp. nov. isolated from fermented cabbage, and proposal of Clostridium indicum Gundawar et al. 2019 and Clostridium methoxybenzovorans Mechichi et al. 1999 as heterotypic synonyms of Lacrimispora amygdalina (Parshina et al. 2003) Haas and Blanchard 2020 and Lacrimispora indolis (McClung and McCoy 1957) Haas and Blanchard 2020, respectively.</title>
        <authorList>
            <person name="Kobayashi H."/>
            <person name="Tanizawa Y."/>
            <person name="Sakamoto M."/>
            <person name="Ohkuma M."/>
            <person name="Tohno M."/>
        </authorList>
    </citation>
    <scope>NUCLEOTIDE SEQUENCE [LARGE SCALE GENOMIC DNA]</scope>
    <source>
        <strain evidence="3 4">DSM 12857</strain>
    </source>
</reference>
<accession>A0ABQ5M4R1</accession>
<dbReference type="RefSeq" id="WP_346065061.1">
    <property type="nucleotide sequence ID" value="NZ_BRPJ01000031.1"/>
</dbReference>
<dbReference type="PANTHER" id="PTHR33408:SF2">
    <property type="entry name" value="TRANSPOSASE DDE DOMAIN-CONTAINING PROTEIN"/>
    <property type="match status" value="1"/>
</dbReference>
<keyword evidence="4" id="KW-1185">Reference proteome</keyword>
<dbReference type="InterPro" id="IPR008490">
    <property type="entry name" value="Transposase_InsH_N"/>
</dbReference>
<keyword evidence="1" id="KW-0175">Coiled coil</keyword>
<evidence type="ECO:0000256" key="1">
    <source>
        <dbReference type="SAM" id="Coils"/>
    </source>
</evidence>
<organism evidence="3 4">
    <name type="scientific">Lacrimispora amygdalina</name>
    <dbReference type="NCBI Taxonomy" id="253257"/>
    <lineage>
        <taxon>Bacteria</taxon>
        <taxon>Bacillati</taxon>
        <taxon>Bacillota</taxon>
        <taxon>Clostridia</taxon>
        <taxon>Lachnospirales</taxon>
        <taxon>Lachnospiraceae</taxon>
        <taxon>Lacrimispora</taxon>
    </lineage>
</organism>
<dbReference type="Proteomes" id="UP001419084">
    <property type="component" value="Unassembled WGS sequence"/>
</dbReference>
<gene>
    <name evidence="3" type="ORF">LAD12857_17250</name>
</gene>